<feature type="compositionally biased region" description="Polar residues" evidence="5">
    <location>
        <begin position="552"/>
        <end position="561"/>
    </location>
</feature>
<feature type="domain" description="SP-RING-type" evidence="7">
    <location>
        <begin position="215"/>
        <end position="296"/>
    </location>
</feature>
<dbReference type="AlphaFoldDB" id="A0A7J6W0Q0"/>
<sequence length="827" mass="90039">MVYHRKNEPHLQASVMVLMISVKNACKNHWFLVQDSEELLTLANELGRSFCSPADINIEPSSLPHVIPNILSRFFPRMKIGHVLASLEIKPGFGAFAIDFHILRDKSPSLQEKIRLFVVQTDNIMTSSCLISPQKVNFLLNGKGVDRRIDVSMDSGPQLPTNVTTMLRIGTNLLQAIGYFSGNYIIAIAFMTVMASSDMPALQDYVQPVAAVLESDSEIIEGSSRISLNCPISFTRIKTPVKGQLCKHRQCFDFENYVQINSRRPSWRCPHCNQSVCFLDIRIDQNMVKILGEVAGNVTDVIVSADGSWKPVMESADQTVHHDRTFRQDGLEQCESTRSPATLANVVDLTVEDEENNAMDTCETEDRKPNKDVHPGHPVAGLPVSSEINNTSECSENRFPQVEDEFWQSFFLPCSSNFNGTTAQASLESSATNLMMAPALAVSTALNQDFVDVREASQAGSSMIHAQTLAASNLHLQSSQFENSLITTEFGRSIPRYVNRNPIAVQALPAPSQGISPSNRMRGSISSFMPNGSVASQATPLMPSRIDALSNNSEVERQQQFSRSLLSSSSAPDSPSMMHYSMTQNWDHQGHPYISSPLQQVGGIPAINQVPVSYRGSSGLPTEHHNPYQPPLNVGMPQTIGLQGVMQASTQFLPVQVQHAAQGISGQDAGISASSHSRRMATHHTTQVVRLPPAVPVQLQAPRTGSSAPMTIDGLRQSGGEQRGMSMGSVSRVDASNDLAAEHNWRPTGRMRGSLSGRAYSAALTQFMIQPTQSTQIATLPPPDLTSPLSVSSPLPVLIANNMNSHGPQQQACTRAGHTAGSLGTNQ</sequence>
<name>A0A7J6W0Q0_THATH</name>
<feature type="region of interest" description="Disordered" evidence="5">
    <location>
        <begin position="806"/>
        <end position="827"/>
    </location>
</feature>
<dbReference type="EMBL" id="JABWDY010023798">
    <property type="protein sequence ID" value="KAF5190673.1"/>
    <property type="molecule type" value="Genomic_DNA"/>
</dbReference>
<evidence type="ECO:0000256" key="6">
    <source>
        <dbReference type="SAM" id="Phobius"/>
    </source>
</evidence>
<feature type="region of interest" description="Disordered" evidence="5">
    <location>
        <begin position="552"/>
        <end position="575"/>
    </location>
</feature>
<evidence type="ECO:0000313" key="9">
    <source>
        <dbReference type="Proteomes" id="UP000554482"/>
    </source>
</evidence>
<dbReference type="GO" id="GO:0000785">
    <property type="term" value="C:chromatin"/>
    <property type="evidence" value="ECO:0007669"/>
    <property type="project" value="TreeGrafter"/>
</dbReference>
<organism evidence="8 9">
    <name type="scientific">Thalictrum thalictroides</name>
    <name type="common">Rue-anemone</name>
    <name type="synonym">Anemone thalictroides</name>
    <dbReference type="NCBI Taxonomy" id="46969"/>
    <lineage>
        <taxon>Eukaryota</taxon>
        <taxon>Viridiplantae</taxon>
        <taxon>Streptophyta</taxon>
        <taxon>Embryophyta</taxon>
        <taxon>Tracheophyta</taxon>
        <taxon>Spermatophyta</taxon>
        <taxon>Magnoliopsida</taxon>
        <taxon>Ranunculales</taxon>
        <taxon>Ranunculaceae</taxon>
        <taxon>Thalictroideae</taxon>
        <taxon>Thalictrum</taxon>
    </lineage>
</organism>
<dbReference type="Proteomes" id="UP000554482">
    <property type="component" value="Unassembled WGS sequence"/>
</dbReference>
<dbReference type="Gene3D" id="3.30.40.10">
    <property type="entry name" value="Zinc/RING finger domain, C3HC4 (zinc finger)"/>
    <property type="match status" value="1"/>
</dbReference>
<keyword evidence="2 4" id="KW-0863">Zinc-finger</keyword>
<feature type="compositionally biased region" description="Low complexity" evidence="5">
    <location>
        <begin position="562"/>
        <end position="575"/>
    </location>
</feature>
<keyword evidence="1" id="KW-0479">Metal-binding</keyword>
<dbReference type="GO" id="GO:0061665">
    <property type="term" value="F:SUMO ligase activity"/>
    <property type="evidence" value="ECO:0007669"/>
    <property type="project" value="TreeGrafter"/>
</dbReference>
<dbReference type="GO" id="GO:0008270">
    <property type="term" value="F:zinc ion binding"/>
    <property type="evidence" value="ECO:0007669"/>
    <property type="project" value="UniProtKB-KW"/>
</dbReference>
<keyword evidence="8" id="KW-0436">Ligase</keyword>
<dbReference type="Pfam" id="PF02891">
    <property type="entry name" value="zf-MIZ"/>
    <property type="match status" value="1"/>
</dbReference>
<evidence type="ECO:0000256" key="4">
    <source>
        <dbReference type="PROSITE-ProRule" id="PRU00452"/>
    </source>
</evidence>
<gene>
    <name evidence="8" type="ORF">FRX31_019734</name>
</gene>
<dbReference type="GO" id="GO:0016874">
    <property type="term" value="F:ligase activity"/>
    <property type="evidence" value="ECO:0007669"/>
    <property type="project" value="UniProtKB-KW"/>
</dbReference>
<reference evidence="8 9" key="1">
    <citation type="submission" date="2020-06" db="EMBL/GenBank/DDBJ databases">
        <title>Transcriptomic and genomic resources for Thalictrum thalictroides and T. hernandezii: Facilitating candidate gene discovery in an emerging model plant lineage.</title>
        <authorList>
            <person name="Arias T."/>
            <person name="Riano-Pachon D.M."/>
            <person name="Di Stilio V.S."/>
        </authorList>
    </citation>
    <scope>NUCLEOTIDE SEQUENCE [LARGE SCALE GENOMIC DNA]</scope>
    <source>
        <strain evidence="9">cv. WT478/WT964</strain>
        <tissue evidence="8">Leaves</tissue>
    </source>
</reference>
<dbReference type="PANTHER" id="PTHR10782:SF4">
    <property type="entry name" value="TONALLI, ISOFORM E"/>
    <property type="match status" value="1"/>
</dbReference>
<dbReference type="InterPro" id="IPR013083">
    <property type="entry name" value="Znf_RING/FYVE/PHD"/>
</dbReference>
<feature type="compositionally biased region" description="Basic and acidic residues" evidence="5">
    <location>
        <begin position="364"/>
        <end position="375"/>
    </location>
</feature>
<evidence type="ECO:0000256" key="1">
    <source>
        <dbReference type="ARBA" id="ARBA00022723"/>
    </source>
</evidence>
<dbReference type="GO" id="GO:0016925">
    <property type="term" value="P:protein sumoylation"/>
    <property type="evidence" value="ECO:0007669"/>
    <property type="project" value="UniProtKB-ARBA"/>
</dbReference>
<dbReference type="PROSITE" id="PS51044">
    <property type="entry name" value="ZF_SP_RING"/>
    <property type="match status" value="1"/>
</dbReference>
<dbReference type="PANTHER" id="PTHR10782">
    <property type="entry name" value="ZINC FINGER MIZ DOMAIN-CONTAINING PROTEIN"/>
    <property type="match status" value="1"/>
</dbReference>
<evidence type="ECO:0000259" key="7">
    <source>
        <dbReference type="PROSITE" id="PS51044"/>
    </source>
</evidence>
<dbReference type="CDD" id="cd16650">
    <property type="entry name" value="SP-RING_PIAS-like"/>
    <property type="match status" value="1"/>
</dbReference>
<evidence type="ECO:0000256" key="3">
    <source>
        <dbReference type="ARBA" id="ARBA00022833"/>
    </source>
</evidence>
<protein>
    <submittedName>
        <fullName evidence="8">E4 sumo-protein ligase pial2</fullName>
    </submittedName>
</protein>
<feature type="transmembrane region" description="Helical" evidence="6">
    <location>
        <begin position="176"/>
        <end position="195"/>
    </location>
</feature>
<keyword evidence="6" id="KW-0812">Transmembrane</keyword>
<keyword evidence="9" id="KW-1185">Reference proteome</keyword>
<dbReference type="InterPro" id="IPR004181">
    <property type="entry name" value="Znf_MIZ"/>
</dbReference>
<evidence type="ECO:0000256" key="2">
    <source>
        <dbReference type="ARBA" id="ARBA00022771"/>
    </source>
</evidence>
<dbReference type="OrthoDB" id="10263264at2759"/>
<keyword evidence="6" id="KW-1133">Transmembrane helix</keyword>
<keyword evidence="6" id="KW-0472">Membrane</keyword>
<accession>A0A7J6W0Q0</accession>
<evidence type="ECO:0000256" key="5">
    <source>
        <dbReference type="SAM" id="MobiDB-lite"/>
    </source>
</evidence>
<evidence type="ECO:0000313" key="8">
    <source>
        <dbReference type="EMBL" id="KAF5190673.1"/>
    </source>
</evidence>
<feature type="region of interest" description="Disordered" evidence="5">
    <location>
        <begin position="362"/>
        <end position="391"/>
    </location>
</feature>
<proteinExistence type="predicted"/>
<keyword evidence="3" id="KW-0862">Zinc</keyword>
<comment type="caution">
    <text evidence="8">The sequence shown here is derived from an EMBL/GenBank/DDBJ whole genome shotgun (WGS) entry which is preliminary data.</text>
</comment>